<dbReference type="EMBL" id="JBBPBN010002211">
    <property type="protein sequence ID" value="KAK8476490.1"/>
    <property type="molecule type" value="Genomic_DNA"/>
</dbReference>
<proteinExistence type="predicted"/>
<evidence type="ECO:0000313" key="1">
    <source>
        <dbReference type="EMBL" id="KAK8476490.1"/>
    </source>
</evidence>
<reference evidence="1 2" key="1">
    <citation type="journal article" date="2024" name="G3 (Bethesda)">
        <title>Genome assembly of Hibiscus sabdariffa L. provides insights into metabolisms of medicinal natural products.</title>
        <authorList>
            <person name="Kim T."/>
        </authorList>
    </citation>
    <scope>NUCLEOTIDE SEQUENCE [LARGE SCALE GENOMIC DNA]</scope>
    <source>
        <strain evidence="1">TK-2024</strain>
        <tissue evidence="1">Old leaves</tissue>
    </source>
</reference>
<gene>
    <name evidence="1" type="ORF">V6N11_021020</name>
</gene>
<dbReference type="Proteomes" id="UP001396334">
    <property type="component" value="Unassembled WGS sequence"/>
</dbReference>
<protein>
    <submittedName>
        <fullName evidence="1">Uncharacterized protein</fullName>
    </submittedName>
</protein>
<comment type="caution">
    <text evidence="1">The sequence shown here is derived from an EMBL/GenBank/DDBJ whole genome shotgun (WGS) entry which is preliminary data.</text>
</comment>
<keyword evidence="2" id="KW-1185">Reference proteome</keyword>
<accession>A0ABR1Z912</accession>
<evidence type="ECO:0000313" key="2">
    <source>
        <dbReference type="Proteomes" id="UP001396334"/>
    </source>
</evidence>
<name>A0ABR1Z912_9ROSI</name>
<sequence length="148" mass="16382">MQRNVANEIERAHANPISIKLLEIEETSEEIAADSPIDLDDDQATVSVAEPCLFRKYSRKDVCGLRISWNQHSPLPVEDSTFNKSRNSLHSSEIGLEDDQVLPDLEVSSTYGGETVATISSENSNEDYSDCIVEDSQESSGIIIHDDI</sequence>
<organism evidence="1 2">
    <name type="scientific">Hibiscus sabdariffa</name>
    <name type="common">roselle</name>
    <dbReference type="NCBI Taxonomy" id="183260"/>
    <lineage>
        <taxon>Eukaryota</taxon>
        <taxon>Viridiplantae</taxon>
        <taxon>Streptophyta</taxon>
        <taxon>Embryophyta</taxon>
        <taxon>Tracheophyta</taxon>
        <taxon>Spermatophyta</taxon>
        <taxon>Magnoliopsida</taxon>
        <taxon>eudicotyledons</taxon>
        <taxon>Gunneridae</taxon>
        <taxon>Pentapetalae</taxon>
        <taxon>rosids</taxon>
        <taxon>malvids</taxon>
        <taxon>Malvales</taxon>
        <taxon>Malvaceae</taxon>
        <taxon>Malvoideae</taxon>
        <taxon>Hibiscus</taxon>
    </lineage>
</organism>